<keyword evidence="13" id="KW-1185">Reference proteome</keyword>
<dbReference type="Pfam" id="PF01300">
    <property type="entry name" value="Sua5_yciO_yrdC"/>
    <property type="match status" value="1"/>
</dbReference>
<evidence type="ECO:0000256" key="3">
    <source>
        <dbReference type="ARBA" id="ARBA00022598"/>
    </source>
</evidence>
<dbReference type="EMBL" id="BAABJZ010000006">
    <property type="protein sequence ID" value="GAA4875297.1"/>
    <property type="molecule type" value="Genomic_DNA"/>
</dbReference>
<dbReference type="Gene3D" id="3.30.110.120">
    <property type="match status" value="1"/>
</dbReference>
<protein>
    <recommendedName>
        <fullName evidence="8">Carbamoyltransferase HypF</fullName>
        <ecNumber evidence="8">6.2.-.-</ecNumber>
    </recommendedName>
</protein>
<dbReference type="InterPro" id="IPR055128">
    <property type="entry name" value="HypF_C_2"/>
</dbReference>
<dbReference type="PROSITE" id="PS51160">
    <property type="entry name" value="ACYLPHOSPHATASE_3"/>
    <property type="match status" value="1"/>
</dbReference>
<dbReference type="Pfam" id="PF07503">
    <property type="entry name" value="zf-HYPF"/>
    <property type="match status" value="2"/>
</dbReference>
<dbReference type="Pfam" id="PF17788">
    <property type="entry name" value="HypF_C"/>
    <property type="match status" value="1"/>
</dbReference>
<dbReference type="InterPro" id="IPR006070">
    <property type="entry name" value="Sua5-like_dom"/>
</dbReference>
<evidence type="ECO:0000313" key="13">
    <source>
        <dbReference type="Proteomes" id="UP001499988"/>
    </source>
</evidence>
<dbReference type="Gene3D" id="3.30.420.40">
    <property type="match status" value="1"/>
</dbReference>
<evidence type="ECO:0000256" key="9">
    <source>
        <dbReference type="PROSITE-ProRule" id="PRU00520"/>
    </source>
</evidence>
<comment type="function">
    <text evidence="8">Involved in the maturation of [NiFe] hydrogenases. Along with HypE, it catalyzes the synthesis of the CN ligands of the active site iron of [NiFe]-hydrogenases. HypF functions as a carbamoyl transferase using carbamoylphosphate as a substrate and transferring the carboxamido moiety in an ATP-dependent reaction to the thiolate of the C-terminal cysteine of HypE yielding a protein-S-carboxamide.</text>
</comment>
<name>A0ABP9ELG7_9GAMM</name>
<dbReference type="Gene3D" id="3.90.870.50">
    <property type="match status" value="1"/>
</dbReference>
<feature type="active site" evidence="9">
    <location>
        <position position="19"/>
    </location>
</feature>
<evidence type="ECO:0000256" key="1">
    <source>
        <dbReference type="ARBA" id="ARBA00004711"/>
    </source>
</evidence>
<dbReference type="PANTHER" id="PTHR42959:SF1">
    <property type="entry name" value="CARBAMOYLTRANSFERASE HYPF"/>
    <property type="match status" value="1"/>
</dbReference>
<keyword evidence="4" id="KW-0479">Metal-binding</keyword>
<dbReference type="PANTHER" id="PTHR42959">
    <property type="entry name" value="CARBAMOYLTRANSFERASE"/>
    <property type="match status" value="1"/>
</dbReference>
<dbReference type="InterPro" id="IPR011125">
    <property type="entry name" value="Znf_HypF"/>
</dbReference>
<dbReference type="EC" id="6.2.-.-" evidence="8"/>
<dbReference type="Proteomes" id="UP001499988">
    <property type="component" value="Unassembled WGS sequence"/>
</dbReference>
<dbReference type="PIRSF" id="PIRSF006256">
    <property type="entry name" value="CMPcnvr_hdrg_mat"/>
    <property type="match status" value="1"/>
</dbReference>
<dbReference type="InterPro" id="IPR004421">
    <property type="entry name" value="Carbamoyltransferase_HypF"/>
</dbReference>
<keyword evidence="5" id="KW-0863">Zinc-finger</keyword>
<feature type="domain" description="Acylphosphatase-like" evidence="10">
    <location>
        <begin position="4"/>
        <end position="91"/>
    </location>
</feature>
<dbReference type="SUPFAM" id="SSF54975">
    <property type="entry name" value="Acylphosphatase/BLUF domain-like"/>
    <property type="match status" value="1"/>
</dbReference>
<dbReference type="InterPro" id="IPR036046">
    <property type="entry name" value="Acylphosphatase-like_dom_sf"/>
</dbReference>
<comment type="similarity">
    <text evidence="2 8">Belongs to the carbamoyltransferase HypF family.</text>
</comment>
<dbReference type="Pfam" id="PF22521">
    <property type="entry name" value="HypF_C_2"/>
    <property type="match status" value="1"/>
</dbReference>
<keyword evidence="9" id="KW-0378">Hydrolase</keyword>
<dbReference type="SUPFAM" id="SSF55821">
    <property type="entry name" value="YrdC/RibB"/>
    <property type="match status" value="1"/>
</dbReference>
<feature type="domain" description="YrdC-like" evidence="11">
    <location>
        <begin position="201"/>
        <end position="387"/>
    </location>
</feature>
<dbReference type="PROSITE" id="PS00150">
    <property type="entry name" value="ACYLPHOSPHATASE_1"/>
    <property type="match status" value="1"/>
</dbReference>
<dbReference type="Gene3D" id="3.30.420.360">
    <property type="match status" value="1"/>
</dbReference>
<feature type="active site" evidence="9">
    <location>
        <position position="37"/>
    </location>
</feature>
<evidence type="ECO:0000259" key="11">
    <source>
        <dbReference type="PROSITE" id="PS51163"/>
    </source>
</evidence>
<organism evidence="12 13">
    <name type="scientific">Ferrimonas pelagia</name>
    <dbReference type="NCBI Taxonomy" id="1177826"/>
    <lineage>
        <taxon>Bacteria</taxon>
        <taxon>Pseudomonadati</taxon>
        <taxon>Pseudomonadota</taxon>
        <taxon>Gammaproteobacteria</taxon>
        <taxon>Alteromonadales</taxon>
        <taxon>Ferrimonadaceae</taxon>
        <taxon>Ferrimonas</taxon>
    </lineage>
</organism>
<comment type="catalytic activity">
    <reaction evidence="9">
        <text>an acyl phosphate + H2O = a carboxylate + phosphate + H(+)</text>
        <dbReference type="Rhea" id="RHEA:14965"/>
        <dbReference type="ChEBI" id="CHEBI:15377"/>
        <dbReference type="ChEBI" id="CHEBI:15378"/>
        <dbReference type="ChEBI" id="CHEBI:29067"/>
        <dbReference type="ChEBI" id="CHEBI:43474"/>
        <dbReference type="ChEBI" id="CHEBI:59918"/>
        <dbReference type="EC" id="3.6.1.7"/>
    </reaction>
</comment>
<evidence type="ECO:0000256" key="6">
    <source>
        <dbReference type="ARBA" id="ARBA00022833"/>
    </source>
</evidence>
<sequence length="767" mass="83617">MGAAVSLRVRGQVQGVGFRPFVWQVAYQLGLSGEVLNDAEGVLIRLAPVDRLDAFMAQFWARLPPLARVDEVESTSERCDQPLPFPFTITQSQAGRANTSVAPDARICDACASELRAPADRRFGYPFINCTHCGPRFTIIESVPYDRPATSMKAFPLCPQCQQEYDDPADRRFHAQPNACLNCGPRIRWCGSDGHDLAIDDMALDDAVLALKRGEILAIKGLGGFHLAVDATNATAVQRLRQRKRRLSKPFALMVPTLACARRYVQISAEETELLQGLAAPIVLLDRQHQGRALAPEVAPGQPCLGVMLPSNPLQLLLMAAFAGPLVMTSGNASGRPPCIDDAVALAELGPIVDGFLTHDRAIVNRADDSIARVVDGEVQLLRRARGYVPEPIPLPLGLERADQILAYGADLKNTFAYVKQGKVLLSQHLGDLDDPDLFQAYQDNIALFGRLFDVRPTHRICDAHSGYHSHRLARQEATTLTVPHHHAHLASGLVDNGWRPEDGDVLAWVLDGTGMGDGSTEHALWGGELLLGDYQRCQRLTGLPAVALPGGDLAARQPWRNLLAHLERFAPHWQTLTLPVLRQLESKPLLMLRQAIARGMQSPPASSSGRLFDAIAALLGLNFEQIHFEGEAAMALEALAGQISPRHLPAQSAKPEPELTALWHTLLDGLAAGREPADLAYLFHAQLASELVAVARYHAEQHDCRTVLLSGGVMQNRLLQTLLRLQLNEVGLTPLFHRRIPANDGGIAVGQAAIAAARLRHVCYQS</sequence>
<reference evidence="13" key="1">
    <citation type="journal article" date="2019" name="Int. J. Syst. Evol. Microbiol.">
        <title>The Global Catalogue of Microorganisms (GCM) 10K type strain sequencing project: providing services to taxonomists for standard genome sequencing and annotation.</title>
        <authorList>
            <consortium name="The Broad Institute Genomics Platform"/>
            <consortium name="The Broad Institute Genome Sequencing Center for Infectious Disease"/>
            <person name="Wu L."/>
            <person name="Ma J."/>
        </authorList>
    </citation>
    <scope>NUCLEOTIDE SEQUENCE [LARGE SCALE GENOMIC DNA]</scope>
    <source>
        <strain evidence="13">JCM 18401</strain>
    </source>
</reference>
<dbReference type="PROSITE" id="PS51163">
    <property type="entry name" value="YRDC"/>
    <property type="match status" value="1"/>
</dbReference>
<comment type="pathway">
    <text evidence="1 8">Protein modification; [NiFe] hydrogenase maturation.</text>
</comment>
<evidence type="ECO:0000256" key="8">
    <source>
        <dbReference type="PIRNR" id="PIRNR006256"/>
    </source>
</evidence>
<comment type="caution">
    <text evidence="12">The sequence shown here is derived from an EMBL/GenBank/DDBJ whole genome shotgun (WGS) entry which is preliminary data.</text>
</comment>
<evidence type="ECO:0000256" key="7">
    <source>
        <dbReference type="ARBA" id="ARBA00048220"/>
    </source>
</evidence>
<keyword evidence="6" id="KW-0862">Zinc</keyword>
<accession>A0ABP9ELG7</accession>
<dbReference type="InterPro" id="IPR051060">
    <property type="entry name" value="Carbamoyltrans_HypF-like"/>
</dbReference>
<dbReference type="InterPro" id="IPR041440">
    <property type="entry name" value="HypF_C"/>
</dbReference>
<keyword evidence="3" id="KW-0436">Ligase</keyword>
<dbReference type="InterPro" id="IPR017945">
    <property type="entry name" value="DHBP_synth_RibB-like_a/b_dom"/>
</dbReference>
<dbReference type="InterPro" id="IPR017968">
    <property type="entry name" value="Acylphosphatase_CS"/>
</dbReference>
<dbReference type="Pfam" id="PF00708">
    <property type="entry name" value="Acylphosphatase"/>
    <property type="match status" value="1"/>
</dbReference>
<evidence type="ECO:0000256" key="5">
    <source>
        <dbReference type="ARBA" id="ARBA00022771"/>
    </source>
</evidence>
<evidence type="ECO:0000259" key="10">
    <source>
        <dbReference type="PROSITE" id="PS51160"/>
    </source>
</evidence>
<evidence type="ECO:0000256" key="2">
    <source>
        <dbReference type="ARBA" id="ARBA00008097"/>
    </source>
</evidence>
<comment type="catalytic activity">
    <reaction evidence="7 8">
        <text>C-terminal L-cysteinyl-[HypE protein] + carbamoyl phosphate + ATP + H2O = C-terminal S-carboxamide-L-cysteinyl-[HypE protein] + AMP + phosphate + diphosphate + H(+)</text>
        <dbReference type="Rhea" id="RHEA:55636"/>
        <dbReference type="Rhea" id="RHEA-COMP:14247"/>
        <dbReference type="Rhea" id="RHEA-COMP:14392"/>
        <dbReference type="ChEBI" id="CHEBI:15377"/>
        <dbReference type="ChEBI" id="CHEBI:15378"/>
        <dbReference type="ChEBI" id="CHEBI:30616"/>
        <dbReference type="ChEBI" id="CHEBI:33019"/>
        <dbReference type="ChEBI" id="CHEBI:43474"/>
        <dbReference type="ChEBI" id="CHEBI:58228"/>
        <dbReference type="ChEBI" id="CHEBI:76913"/>
        <dbReference type="ChEBI" id="CHEBI:139126"/>
        <dbReference type="ChEBI" id="CHEBI:456215"/>
    </reaction>
</comment>
<gene>
    <name evidence="12" type="primary">hypF</name>
    <name evidence="12" type="ORF">GCM10023333_05700</name>
</gene>
<evidence type="ECO:0000256" key="4">
    <source>
        <dbReference type="ARBA" id="ARBA00022723"/>
    </source>
</evidence>
<dbReference type="RefSeq" id="WP_345333213.1">
    <property type="nucleotide sequence ID" value="NZ_BAABJZ010000006.1"/>
</dbReference>
<proteinExistence type="inferred from homology"/>
<dbReference type="InterPro" id="IPR001792">
    <property type="entry name" value="Acylphosphatase-like_dom"/>
</dbReference>
<evidence type="ECO:0000313" key="12">
    <source>
        <dbReference type="EMBL" id="GAA4875297.1"/>
    </source>
</evidence>
<dbReference type="NCBIfam" id="TIGR00143">
    <property type="entry name" value="hypF"/>
    <property type="match status" value="1"/>
</dbReference>